<evidence type="ECO:0000256" key="1">
    <source>
        <dbReference type="SAM" id="MobiDB-lite"/>
    </source>
</evidence>
<feature type="domain" description="4Fe-4S ferredoxin-type" evidence="2">
    <location>
        <begin position="865"/>
        <end position="894"/>
    </location>
</feature>
<organism evidence="3 4">
    <name type="scientific">Polyangium spumosum</name>
    <dbReference type="NCBI Taxonomy" id="889282"/>
    <lineage>
        <taxon>Bacteria</taxon>
        <taxon>Pseudomonadati</taxon>
        <taxon>Myxococcota</taxon>
        <taxon>Polyangia</taxon>
        <taxon>Polyangiales</taxon>
        <taxon>Polyangiaceae</taxon>
        <taxon>Polyangium</taxon>
    </lineage>
</organism>
<feature type="domain" description="4Fe-4S ferredoxin-type" evidence="2">
    <location>
        <begin position="833"/>
        <end position="864"/>
    </location>
</feature>
<dbReference type="PANTHER" id="PTHR42783">
    <property type="entry name" value="GLUTAMATE SYNTHASE [NADPH] SMALL CHAIN"/>
    <property type="match status" value="1"/>
</dbReference>
<dbReference type="EMBL" id="WJIE01000002">
    <property type="protein sequence ID" value="MRG92192.1"/>
    <property type="molecule type" value="Genomic_DNA"/>
</dbReference>
<dbReference type="NCBIfam" id="TIGR04519">
    <property type="entry name" value="MoCo_extend_TAT"/>
    <property type="match status" value="1"/>
</dbReference>
<dbReference type="Proteomes" id="UP000440224">
    <property type="component" value="Unassembled WGS sequence"/>
</dbReference>
<dbReference type="SUPFAM" id="SSF50692">
    <property type="entry name" value="ADC-like"/>
    <property type="match status" value="1"/>
</dbReference>
<protein>
    <submittedName>
        <fullName evidence="3">4Fe-4S dicluster domain-containing protein</fullName>
    </submittedName>
</protein>
<accession>A0A6N7PJ99</accession>
<dbReference type="OrthoDB" id="9789030at2"/>
<name>A0A6N7PJ99_9BACT</name>
<gene>
    <name evidence="3" type="ORF">GF068_09655</name>
</gene>
<proteinExistence type="predicted"/>
<sequence length="1014" mass="110958">MGNDVRALWEKILAGKTGRDYWRSLAELVSEGAPPEDRQREFPEGVDERPDEPSRRSFLKLLGASMALAGVTGCVKDPVEKILPYTYRTPEVTPGLSRYYATSMTLDGLATGLLVESREGRPIKIEGNPEHPASLGAAGALEQASILGLYDPHRARAITQNGALRPWEALAAELARPRADRGAGLRILIEPTASPLLTSLLDRLLTAYPAARVTVHSSLDTSEPSRGGLLAFGRPLTPQLDLRNASVIVSLDSDFLDGQGMHLRYSRHFAERRRPGWPDPTMNRLYVVESLPSCTGTVADHKLRRRSSEIGTFAAALAAEILLGGKPPSAVSPEIVTALRPFLGREERALVGAIARDLVRAGRGGLVVVGDRQPSHVHALGALLNSVLGAMGSTVTMTDPILWDPGTAGQGLAALVTEMHAGAVDTLVILGGNPVYAAPGDLDFKAALGKVRQSVYLGLYMDETGARTTWFVPGTHYLESWADGRAGDGTASVVQPLIRPLFGGRTESELLAVMLGDTYANAHGLVRERWRALLGEANFEAKWEATLQRGFLPGSEAPPARADLSPQGITAALAALAAAPPPLPDRYELGFYRDYRVHDGQFANNPWLQELPDPTTKITWDNAALMSVRTASELGVANEDLVEITLPFVDPTQAVITTNPPPHATVVLPVFVMAGHADRAISLRLGYGRSGLPVAEGVGKNVQPLRRYGRTFVHGATVRPTGERYPLAQTQKHWDLHDRPIALSATLDAYRAHPHFAHEHKGPVLSILPTVHHEGDQWAMSIDTSICTGCSACVVACQAENNIPVVGKEGVLRSREMHWLRIDTYHTGEVDAPEVVHQPMLCQHCEKAPCEYVCPVNATVHSPDGLNEMVYNRCIGTRFCSNNCPYKVRRFNWFDWIEEKPEYNSEIRTLQKNPDVTVRERGVMEKCTFCVQRIRRAEIDASIERRSIRPGEVKTACEEACPTRAIRFGSLAHGETDMVRWREEPRSFGVLHELGTQPRIRYLAMIKNPNPEVG</sequence>
<evidence type="ECO:0000313" key="3">
    <source>
        <dbReference type="EMBL" id="MRG92192.1"/>
    </source>
</evidence>
<dbReference type="PANTHER" id="PTHR42783:SF3">
    <property type="entry name" value="GLUTAMATE SYNTHASE [NADPH] SMALL CHAIN-RELATED"/>
    <property type="match status" value="1"/>
</dbReference>
<dbReference type="Pfam" id="PF13247">
    <property type="entry name" value="Fer4_11"/>
    <property type="match status" value="1"/>
</dbReference>
<dbReference type="InterPro" id="IPR017896">
    <property type="entry name" value="4Fe4S_Fe-S-bd"/>
</dbReference>
<evidence type="ECO:0000313" key="4">
    <source>
        <dbReference type="Proteomes" id="UP000440224"/>
    </source>
</evidence>
<feature type="domain" description="4Fe-4S ferredoxin-type" evidence="2">
    <location>
        <begin position="778"/>
        <end position="808"/>
    </location>
</feature>
<dbReference type="InterPro" id="IPR030948">
    <property type="entry name" value="TAT_var_transloc_signal_dom"/>
</dbReference>
<dbReference type="PROSITE" id="PS51379">
    <property type="entry name" value="4FE4S_FER_2"/>
    <property type="match status" value="3"/>
</dbReference>
<keyword evidence="4" id="KW-1185">Reference proteome</keyword>
<dbReference type="Gene3D" id="3.30.70.20">
    <property type="match status" value="2"/>
</dbReference>
<evidence type="ECO:0000259" key="2">
    <source>
        <dbReference type="PROSITE" id="PS51379"/>
    </source>
</evidence>
<comment type="caution">
    <text evidence="3">The sequence shown here is derived from an EMBL/GenBank/DDBJ whole genome shotgun (WGS) entry which is preliminary data.</text>
</comment>
<dbReference type="InterPro" id="IPR009010">
    <property type="entry name" value="Asp_de-COase-like_dom_sf"/>
</dbReference>
<dbReference type="CDD" id="cd02784">
    <property type="entry name" value="MopB_CT_PHLH"/>
    <property type="match status" value="1"/>
</dbReference>
<dbReference type="Gene3D" id="2.40.40.20">
    <property type="match status" value="1"/>
</dbReference>
<dbReference type="Gene3D" id="2.20.25.90">
    <property type="entry name" value="ADC-like domains"/>
    <property type="match status" value="1"/>
</dbReference>
<dbReference type="RefSeq" id="WP_153819017.1">
    <property type="nucleotide sequence ID" value="NZ_WJIE01000002.1"/>
</dbReference>
<dbReference type="CDD" id="cd10551">
    <property type="entry name" value="PsrB"/>
    <property type="match status" value="1"/>
</dbReference>
<reference evidence="3 4" key="1">
    <citation type="submission" date="2019-10" db="EMBL/GenBank/DDBJ databases">
        <title>A soil myxobacterium in the family Polyangiaceae.</title>
        <authorList>
            <person name="Li Y."/>
            <person name="Wang J."/>
        </authorList>
    </citation>
    <scope>NUCLEOTIDE SEQUENCE [LARGE SCALE GENOMIC DNA]</scope>
    <source>
        <strain evidence="3 4">DSM 14734</strain>
    </source>
</reference>
<feature type="compositionally biased region" description="Basic and acidic residues" evidence="1">
    <location>
        <begin position="35"/>
        <end position="54"/>
    </location>
</feature>
<feature type="region of interest" description="Disordered" evidence="1">
    <location>
        <begin position="30"/>
        <end position="54"/>
    </location>
</feature>
<dbReference type="Gene3D" id="3.40.50.740">
    <property type="match status" value="1"/>
</dbReference>
<dbReference type="SUPFAM" id="SSF54862">
    <property type="entry name" value="4Fe-4S ferredoxins"/>
    <property type="match status" value="1"/>
</dbReference>
<dbReference type="SUPFAM" id="SSF53706">
    <property type="entry name" value="Formate dehydrogenase/DMSO reductase, domains 1-3"/>
    <property type="match status" value="1"/>
</dbReference>
<dbReference type="AlphaFoldDB" id="A0A6N7PJ99"/>